<feature type="domain" description="Phosphoribosyltransferase" evidence="2">
    <location>
        <begin position="182"/>
        <end position="227"/>
    </location>
</feature>
<dbReference type="InterPro" id="IPR029057">
    <property type="entry name" value="PRTase-like"/>
</dbReference>
<dbReference type="InterPro" id="IPR051910">
    <property type="entry name" value="ComF/GntX_DNA_util-trans"/>
</dbReference>
<dbReference type="PANTHER" id="PTHR47505:SF1">
    <property type="entry name" value="DNA UTILIZATION PROTEIN YHGH"/>
    <property type="match status" value="1"/>
</dbReference>
<dbReference type="RefSeq" id="WP_211561254.1">
    <property type="nucleotide sequence ID" value="NZ_JAGVRK010000001.1"/>
</dbReference>
<dbReference type="CDD" id="cd06223">
    <property type="entry name" value="PRTases_typeI"/>
    <property type="match status" value="1"/>
</dbReference>
<evidence type="ECO:0000313" key="4">
    <source>
        <dbReference type="Proteomes" id="UP000682403"/>
    </source>
</evidence>
<evidence type="ECO:0000313" key="3">
    <source>
        <dbReference type="EMBL" id="MBS2970679.1"/>
    </source>
</evidence>
<dbReference type="EMBL" id="JAGVRK010000001">
    <property type="protein sequence ID" value="MBS2970679.1"/>
    <property type="molecule type" value="Genomic_DNA"/>
</dbReference>
<evidence type="ECO:0000256" key="1">
    <source>
        <dbReference type="ARBA" id="ARBA00008007"/>
    </source>
</evidence>
<accession>A0ABS5LJ65</accession>
<comment type="caution">
    <text evidence="3">The sequence shown here is derived from an EMBL/GenBank/DDBJ whole genome shotgun (WGS) entry which is preliminary data.</text>
</comment>
<reference evidence="3 4" key="1">
    <citation type="submission" date="2021-04" db="EMBL/GenBank/DDBJ databases">
        <title>Metabacillus sp. strain KIGAM252 whole genome sequence.</title>
        <authorList>
            <person name="Seo M.-J."/>
            <person name="Cho E.-S."/>
            <person name="Hwang C.Y."/>
            <person name="Yoon D.J."/>
        </authorList>
    </citation>
    <scope>NUCLEOTIDE SEQUENCE [LARGE SCALE GENOMIC DNA]</scope>
    <source>
        <strain evidence="3 4">KIGAM252</strain>
    </source>
</reference>
<proteinExistence type="inferred from homology"/>
<dbReference type="PANTHER" id="PTHR47505">
    <property type="entry name" value="DNA UTILIZATION PROTEIN YHGH"/>
    <property type="match status" value="1"/>
</dbReference>
<dbReference type="Gene3D" id="3.40.50.2020">
    <property type="match status" value="1"/>
</dbReference>
<gene>
    <name evidence="3" type="ORF">J9317_18205</name>
</gene>
<dbReference type="Pfam" id="PF00156">
    <property type="entry name" value="Pribosyltran"/>
    <property type="match status" value="1"/>
</dbReference>
<dbReference type="InterPro" id="IPR000836">
    <property type="entry name" value="PRTase_dom"/>
</dbReference>
<dbReference type="Proteomes" id="UP000682403">
    <property type="component" value="Unassembled WGS sequence"/>
</dbReference>
<organism evidence="3 4">
    <name type="scientific">Metabacillus flavus</name>
    <dbReference type="NCBI Taxonomy" id="2823519"/>
    <lineage>
        <taxon>Bacteria</taxon>
        <taxon>Bacillati</taxon>
        <taxon>Bacillota</taxon>
        <taxon>Bacilli</taxon>
        <taxon>Bacillales</taxon>
        <taxon>Bacillaceae</taxon>
        <taxon>Metabacillus</taxon>
    </lineage>
</organism>
<sequence length="228" mass="26113">MTWCILCHNKMQEQVTWGILLGTDPDPVSCEPCNEKLTKIFGTRCTKCSRPMESVSICPDCIRWQESAEYKDVFTQNQSIYSYTESVKEVMNLFKFRGDAELIRLFEQDIRAAAKIIPRKMILVPIPLSTERLMERGFNQAELIARIARRKILHPLERIASEKQSKKTRKERLSGGPLFRKYPEINVQGLSLMIVDDIYTTGNTIHQAAKLLKEAGAKDISSFTLIRG</sequence>
<protein>
    <submittedName>
        <fullName evidence="3">ComF family protein</fullName>
    </submittedName>
</protein>
<evidence type="ECO:0000259" key="2">
    <source>
        <dbReference type="Pfam" id="PF00156"/>
    </source>
</evidence>
<dbReference type="SUPFAM" id="SSF53271">
    <property type="entry name" value="PRTase-like"/>
    <property type="match status" value="1"/>
</dbReference>
<keyword evidence="4" id="KW-1185">Reference proteome</keyword>
<comment type="similarity">
    <text evidence="1">Belongs to the ComF/GntX family.</text>
</comment>
<name>A0ABS5LJ65_9BACI</name>